<keyword evidence="2" id="KW-1185">Reference proteome</keyword>
<sequence>MSSNKRRTFQIRAQLPDMKSLKTFNGHLTSIARDHFTL</sequence>
<reference evidence="1 2" key="1">
    <citation type="journal article" date="2018" name="Front. Plant Sci.">
        <title>Red Clover (Trifolium pratense) and Zigzag Clover (T. medium) - A Picture of Genomic Similarities and Differences.</title>
        <authorList>
            <person name="Dluhosova J."/>
            <person name="Istvanek J."/>
            <person name="Nedelnik J."/>
            <person name="Repkova J."/>
        </authorList>
    </citation>
    <scope>NUCLEOTIDE SEQUENCE [LARGE SCALE GENOMIC DNA]</scope>
    <source>
        <strain evidence="2">cv. 10/8</strain>
        <tissue evidence="1">Leaf</tissue>
    </source>
</reference>
<organism evidence="1 2">
    <name type="scientific">Trifolium medium</name>
    <dbReference type="NCBI Taxonomy" id="97028"/>
    <lineage>
        <taxon>Eukaryota</taxon>
        <taxon>Viridiplantae</taxon>
        <taxon>Streptophyta</taxon>
        <taxon>Embryophyta</taxon>
        <taxon>Tracheophyta</taxon>
        <taxon>Spermatophyta</taxon>
        <taxon>Magnoliopsida</taxon>
        <taxon>eudicotyledons</taxon>
        <taxon>Gunneridae</taxon>
        <taxon>Pentapetalae</taxon>
        <taxon>rosids</taxon>
        <taxon>fabids</taxon>
        <taxon>Fabales</taxon>
        <taxon>Fabaceae</taxon>
        <taxon>Papilionoideae</taxon>
        <taxon>50 kb inversion clade</taxon>
        <taxon>NPAAA clade</taxon>
        <taxon>Hologalegina</taxon>
        <taxon>IRL clade</taxon>
        <taxon>Trifolieae</taxon>
        <taxon>Trifolium</taxon>
    </lineage>
</organism>
<dbReference type="Proteomes" id="UP000265520">
    <property type="component" value="Unassembled WGS sequence"/>
</dbReference>
<comment type="caution">
    <text evidence="1">The sequence shown here is derived from an EMBL/GenBank/DDBJ whole genome shotgun (WGS) entry which is preliminary data.</text>
</comment>
<feature type="non-terminal residue" evidence="1">
    <location>
        <position position="38"/>
    </location>
</feature>
<protein>
    <submittedName>
        <fullName evidence="1">Uncharacterized protein</fullName>
    </submittedName>
</protein>
<name>A0A392VQA4_9FABA</name>
<dbReference type="AlphaFoldDB" id="A0A392VQA4"/>
<evidence type="ECO:0000313" key="2">
    <source>
        <dbReference type="Proteomes" id="UP000265520"/>
    </source>
</evidence>
<evidence type="ECO:0000313" key="1">
    <source>
        <dbReference type="EMBL" id="MCI90067.1"/>
    </source>
</evidence>
<proteinExistence type="predicted"/>
<accession>A0A392VQA4</accession>
<dbReference type="EMBL" id="LXQA011234334">
    <property type="protein sequence ID" value="MCI90067.1"/>
    <property type="molecule type" value="Genomic_DNA"/>
</dbReference>